<feature type="region of interest" description="Disordered" evidence="1">
    <location>
        <begin position="479"/>
        <end position="506"/>
    </location>
</feature>
<feature type="region of interest" description="Disordered" evidence="1">
    <location>
        <begin position="700"/>
        <end position="738"/>
    </location>
</feature>
<name>A0ABR0EC32_ZASCE</name>
<feature type="region of interest" description="Disordered" evidence="1">
    <location>
        <begin position="558"/>
        <end position="583"/>
    </location>
</feature>
<reference evidence="2 3" key="1">
    <citation type="journal article" date="2023" name="G3 (Bethesda)">
        <title>A chromosome-level genome assembly of Zasmidium syzygii isolated from banana leaves.</title>
        <authorList>
            <person name="van Westerhoven A.C."/>
            <person name="Mehrabi R."/>
            <person name="Talebi R."/>
            <person name="Steentjes M.B.F."/>
            <person name="Corcolon B."/>
            <person name="Chong P.A."/>
            <person name="Kema G.H.J."/>
            <person name="Seidl M.F."/>
        </authorList>
    </citation>
    <scope>NUCLEOTIDE SEQUENCE [LARGE SCALE GENOMIC DNA]</scope>
    <source>
        <strain evidence="2 3">P124</strain>
    </source>
</reference>
<organism evidence="2 3">
    <name type="scientific">Zasmidium cellare</name>
    <name type="common">Wine cellar mold</name>
    <name type="synonym">Racodium cellare</name>
    <dbReference type="NCBI Taxonomy" id="395010"/>
    <lineage>
        <taxon>Eukaryota</taxon>
        <taxon>Fungi</taxon>
        <taxon>Dikarya</taxon>
        <taxon>Ascomycota</taxon>
        <taxon>Pezizomycotina</taxon>
        <taxon>Dothideomycetes</taxon>
        <taxon>Dothideomycetidae</taxon>
        <taxon>Mycosphaerellales</taxon>
        <taxon>Mycosphaerellaceae</taxon>
        <taxon>Zasmidium</taxon>
    </lineage>
</organism>
<keyword evidence="3" id="KW-1185">Reference proteome</keyword>
<comment type="caution">
    <text evidence="2">The sequence shown here is derived from an EMBL/GenBank/DDBJ whole genome shotgun (WGS) entry which is preliminary data.</text>
</comment>
<sequence length="748" mass="84613">MDIHNWLQTTADRQPPDDEDDHQGFPAFLKPPRQPEPKQREYHRTRKRTSSEPPPSEHHHHRRRKRHKAATRSSSSSPDHARQLQPAEARSRSSSHASHDRHVRESARKEVPRQSFERRARHKTRPDRYDAKPKQRNEGRKTHKERKSKTKDRKSHQSADVAKATGLIQSFQLKNGRKDKRLTLRPDANAGIFKHGRSSGPVAANGQGLPDLVFNEMKFLQRPREHQDEVPIDSAAQNQSKKSKKQLREEEISAYFVKKPTLEAATIGTERDRPGTKAAKYGAIQSREEQQLPTSEVDARLVRNSVDLPERPFLGFGSKGPSHETNTHHPTSYLPWSESVATRPQPSLRRETHLPGNDQAMPGNTSSERARSISQKPTPNRKSHTMKKSRNADIKNTQPGGRWIESNRTRGRAHVERYAPESIALPTTKRTKVDSVSSSSSESLPGPPADHDDEVSLKFGRRKQTRDICTSDVLKIRQEDRAEETLQPTQPQQQGPDDGHSRSTTPTSDVLRQALHAVTTSTLHRPSNQDVANVTKQLKREGRHEPRYINILDTGYRPASHAQKATPRSNAASVSDRVTMPSRGFSRTADTYVAPQERRPLQPMAASTVNSGPRWRPPSRDACSFSKPHPAREEAPYDLQDAANLPTYNPYAYTDHMPYEDPGEGMAYEQEQSYVDPAARQSVTYAGRFEADYVPQQSFESLDDGLHDGEFFNPSTDRLSAQPRPGVEDDVQETDDGLNGFWRPNVLY</sequence>
<evidence type="ECO:0000256" key="1">
    <source>
        <dbReference type="SAM" id="MobiDB-lite"/>
    </source>
</evidence>
<protein>
    <submittedName>
        <fullName evidence="2">Uncharacterized protein</fullName>
    </submittedName>
</protein>
<feature type="compositionally biased region" description="Basic residues" evidence="1">
    <location>
        <begin position="379"/>
        <end position="389"/>
    </location>
</feature>
<gene>
    <name evidence="2" type="ORF">PRZ48_009215</name>
</gene>
<feature type="compositionally biased region" description="Polar residues" evidence="1">
    <location>
        <begin position="362"/>
        <end position="378"/>
    </location>
</feature>
<evidence type="ECO:0000313" key="2">
    <source>
        <dbReference type="EMBL" id="KAK4498705.1"/>
    </source>
</evidence>
<feature type="compositionally biased region" description="Basic and acidic residues" evidence="1">
    <location>
        <begin position="97"/>
        <end position="118"/>
    </location>
</feature>
<dbReference type="EMBL" id="JAXOVC010000007">
    <property type="protein sequence ID" value="KAK4498705.1"/>
    <property type="molecule type" value="Genomic_DNA"/>
</dbReference>
<feature type="compositionally biased region" description="Low complexity" evidence="1">
    <location>
        <begin position="487"/>
        <end position="496"/>
    </location>
</feature>
<feature type="region of interest" description="Disordered" evidence="1">
    <location>
        <begin position="605"/>
        <end position="632"/>
    </location>
</feature>
<feature type="region of interest" description="Disordered" evidence="1">
    <location>
        <begin position="1"/>
        <end position="185"/>
    </location>
</feature>
<dbReference type="Proteomes" id="UP001305779">
    <property type="component" value="Unassembled WGS sequence"/>
</dbReference>
<proteinExistence type="predicted"/>
<feature type="compositionally biased region" description="Basic and acidic residues" evidence="1">
    <location>
        <begin position="405"/>
        <end position="419"/>
    </location>
</feature>
<feature type="region of interest" description="Disordered" evidence="1">
    <location>
        <begin position="266"/>
        <end position="459"/>
    </location>
</feature>
<feature type="compositionally biased region" description="Basic and acidic residues" evidence="1">
    <location>
        <begin position="33"/>
        <end position="42"/>
    </location>
</feature>
<feature type="compositionally biased region" description="Basic and acidic residues" evidence="1">
    <location>
        <begin position="126"/>
        <end position="140"/>
    </location>
</feature>
<feature type="compositionally biased region" description="Basic residues" evidence="1">
    <location>
        <begin position="58"/>
        <end position="70"/>
    </location>
</feature>
<evidence type="ECO:0000313" key="3">
    <source>
        <dbReference type="Proteomes" id="UP001305779"/>
    </source>
</evidence>
<feature type="compositionally biased region" description="Basic residues" evidence="1">
    <location>
        <begin position="141"/>
        <end position="156"/>
    </location>
</feature>
<feature type="compositionally biased region" description="Polar residues" evidence="1">
    <location>
        <begin position="1"/>
        <end position="12"/>
    </location>
</feature>
<accession>A0ABR0EC32</accession>
<feature type="region of interest" description="Disordered" evidence="1">
    <location>
        <begin position="219"/>
        <end position="248"/>
    </location>
</feature>